<proteinExistence type="predicted"/>
<comment type="caution">
    <text evidence="1">The sequence shown here is derived from an EMBL/GenBank/DDBJ whole genome shotgun (WGS) entry which is preliminary data.</text>
</comment>
<gene>
    <name evidence="1" type="ORF">LCGC14_1383060</name>
</gene>
<name>A0A0F9N3S4_9ZZZZ</name>
<evidence type="ECO:0000313" key="1">
    <source>
        <dbReference type="EMBL" id="KKM76157.1"/>
    </source>
</evidence>
<protein>
    <submittedName>
        <fullName evidence="1">Uncharacterized protein</fullName>
    </submittedName>
</protein>
<reference evidence="1" key="1">
    <citation type="journal article" date="2015" name="Nature">
        <title>Complex archaea that bridge the gap between prokaryotes and eukaryotes.</title>
        <authorList>
            <person name="Spang A."/>
            <person name="Saw J.H."/>
            <person name="Jorgensen S.L."/>
            <person name="Zaremba-Niedzwiedzka K."/>
            <person name="Martijn J."/>
            <person name="Lind A.E."/>
            <person name="van Eijk R."/>
            <person name="Schleper C."/>
            <person name="Guy L."/>
            <person name="Ettema T.J."/>
        </authorList>
    </citation>
    <scope>NUCLEOTIDE SEQUENCE</scope>
</reference>
<dbReference type="EMBL" id="LAZR01008857">
    <property type="protein sequence ID" value="KKM76157.1"/>
    <property type="molecule type" value="Genomic_DNA"/>
</dbReference>
<dbReference type="AlphaFoldDB" id="A0A0F9N3S4"/>
<accession>A0A0F9N3S4</accession>
<organism evidence="1">
    <name type="scientific">marine sediment metagenome</name>
    <dbReference type="NCBI Taxonomy" id="412755"/>
    <lineage>
        <taxon>unclassified sequences</taxon>
        <taxon>metagenomes</taxon>
        <taxon>ecological metagenomes</taxon>
    </lineage>
</organism>
<sequence length="127" mass="14733">MTYMEDLGPYSVPIVTLSSKWKCNRNTIKADIKFLIKSVDFKAIDEEGKKLLLSIRKNIQLSEQLRSRGKDKDRLKAIEVMNKSAETLHKMLVQFGYKEEKAQKLEISGIERPDIKEIVRLSHGRQK</sequence>